<sequence length="615" mass="68278">MERRLMIPGFFWLVLVFDLVLRTSGNAEGDALSALKNSLSDPNKVLQSWDATLVTPCTWFHVTCNSDNSVTRVDLGNANLSGQLVMQLGQLPNLQYLELYSNNITGPIPEQLGNLTELVSLDLYLNNLSGPIPSSLGRLQKLRFLRLNNNSLSGEIPRSLTAILSLQVLDLSNTRLTGDIPVNGSFSLFTPISFANTNLTPLPASPPPPLSPTPPTPAGNNRITVAIAGGVAAGAALLFAVPAIALALWRRKKPQDHFFDVPAEEDPEVHLGQLKRFSLRELQVASDNFSNRNILGRGGFGKVYKGRLADGTLVAVKRLKEERTQGGELQFQTEVEMISMAVHRNLLRLRGFCMTPTERLLVYPYMANGSVASCLRDRPESQAPLDWPKRQRIALGSARGLAYLHDHCDPKIIHRDVKAANILLDEDFEAVVGDFGLAKLMDYKDTHVTTAVRGTIGHIAPEYLSTGKSSEKTDVFGYGVMLLELITGQRAFDLARLANDDDVMLLDWVKGLLKEKKLEALVDVDLQGNYIDEEVEQLIQVALLCTQSSPMERPKMSEVVRMLEGDGLAERWEEWQKEEMFRQDFNYQNYNQPNTAWLIGDSTSHIENDYPSGPR</sequence>
<dbReference type="InterPro" id="IPR032675">
    <property type="entry name" value="LRR_dom_sf"/>
</dbReference>
<dbReference type="Pfam" id="PF07714">
    <property type="entry name" value="PK_Tyr_Ser-Thr"/>
    <property type="match status" value="1"/>
</dbReference>
<evidence type="ECO:0000313" key="27">
    <source>
        <dbReference type="Proteomes" id="UP001642260"/>
    </source>
</evidence>
<evidence type="ECO:0000256" key="18">
    <source>
        <dbReference type="ARBA" id="ARBA00023170"/>
    </source>
</evidence>
<dbReference type="PROSITE" id="PS50011">
    <property type="entry name" value="PROTEIN_KINASE_DOM"/>
    <property type="match status" value="1"/>
</dbReference>
<dbReference type="Pfam" id="PF00560">
    <property type="entry name" value="LRR_1"/>
    <property type="match status" value="4"/>
</dbReference>
<proteinExistence type="inferred from homology"/>
<feature type="domain" description="Protein kinase" evidence="25">
    <location>
        <begin position="289"/>
        <end position="576"/>
    </location>
</feature>
<evidence type="ECO:0000313" key="26">
    <source>
        <dbReference type="EMBL" id="CAH8384548.1"/>
    </source>
</evidence>
<feature type="chain" id="PRO_5044769402" description="non-specific serine/threonine protein kinase" evidence="24">
    <location>
        <begin position="28"/>
        <end position="615"/>
    </location>
</feature>
<keyword evidence="11 24" id="KW-0732">Signal</keyword>
<keyword evidence="16 23" id="KW-1133">Transmembrane helix</keyword>
<dbReference type="Gene3D" id="3.80.10.10">
    <property type="entry name" value="Ribonuclease Inhibitor"/>
    <property type="match status" value="1"/>
</dbReference>
<dbReference type="EC" id="2.7.11.1" evidence="4"/>
<dbReference type="InterPro" id="IPR008271">
    <property type="entry name" value="Ser/Thr_kinase_AS"/>
</dbReference>
<dbReference type="FunFam" id="3.30.200.20:FF:000015">
    <property type="entry name" value="Somatic embryogenesis receptor kinase 1"/>
    <property type="match status" value="1"/>
</dbReference>
<dbReference type="FunFam" id="3.80.10.10:FF:000024">
    <property type="entry name" value="Somatic embryogenesis receptor kinase 1"/>
    <property type="match status" value="1"/>
</dbReference>
<keyword evidence="5" id="KW-1003">Cell membrane</keyword>
<protein>
    <recommendedName>
        <fullName evidence="4">non-specific serine/threonine protein kinase</fullName>
        <ecNumber evidence="4">2.7.11.1</ecNumber>
    </recommendedName>
</protein>
<name>A0ABC8LMX7_ERUVS</name>
<dbReference type="InterPro" id="IPR011009">
    <property type="entry name" value="Kinase-like_dom_sf"/>
</dbReference>
<evidence type="ECO:0000259" key="25">
    <source>
        <dbReference type="PROSITE" id="PS50011"/>
    </source>
</evidence>
<keyword evidence="6" id="KW-0723">Serine/threonine-protein kinase</keyword>
<evidence type="ECO:0000256" key="11">
    <source>
        <dbReference type="ARBA" id="ARBA00022729"/>
    </source>
</evidence>
<accession>A0ABC8LMX7</accession>
<dbReference type="SUPFAM" id="SSF56112">
    <property type="entry name" value="Protein kinase-like (PK-like)"/>
    <property type="match status" value="1"/>
</dbReference>
<evidence type="ECO:0000256" key="1">
    <source>
        <dbReference type="ARBA" id="ARBA00004162"/>
    </source>
</evidence>
<feature type="binding site" evidence="22">
    <location>
        <position position="317"/>
    </location>
    <ligand>
        <name>ATP</name>
        <dbReference type="ChEBI" id="CHEBI:30616"/>
    </ligand>
</feature>
<dbReference type="Pfam" id="PF08263">
    <property type="entry name" value="LRRNT_2"/>
    <property type="match status" value="1"/>
</dbReference>
<evidence type="ECO:0000256" key="3">
    <source>
        <dbReference type="ARBA" id="ARBA00008684"/>
    </source>
</evidence>
<evidence type="ECO:0000256" key="24">
    <source>
        <dbReference type="SAM" id="SignalP"/>
    </source>
</evidence>
<dbReference type="Gene3D" id="3.30.200.20">
    <property type="entry name" value="Phosphorylase Kinase, domain 1"/>
    <property type="match status" value="1"/>
</dbReference>
<comment type="subcellular location">
    <subcellularLocation>
        <location evidence="1">Cell membrane</location>
        <topology evidence="1">Single-pass membrane protein</topology>
    </subcellularLocation>
    <subcellularLocation>
        <location evidence="2">Membrane</location>
        <topology evidence="2">Single-pass type I membrane protein</topology>
    </subcellularLocation>
</comment>
<dbReference type="InterPro" id="IPR001245">
    <property type="entry name" value="Ser-Thr/Tyr_kinase_cat_dom"/>
</dbReference>
<keyword evidence="27" id="KW-1185">Reference proteome</keyword>
<evidence type="ECO:0000256" key="5">
    <source>
        <dbReference type="ARBA" id="ARBA00022475"/>
    </source>
</evidence>
<keyword evidence="13 22" id="KW-0547">Nucleotide-binding</keyword>
<evidence type="ECO:0000256" key="16">
    <source>
        <dbReference type="ARBA" id="ARBA00022989"/>
    </source>
</evidence>
<keyword evidence="9" id="KW-0808">Transferase</keyword>
<evidence type="ECO:0000256" key="15">
    <source>
        <dbReference type="ARBA" id="ARBA00022840"/>
    </source>
</evidence>
<keyword evidence="10 23" id="KW-0812">Transmembrane</keyword>
<evidence type="ECO:0000256" key="7">
    <source>
        <dbReference type="ARBA" id="ARBA00022553"/>
    </source>
</evidence>
<dbReference type="GO" id="GO:0005524">
    <property type="term" value="F:ATP binding"/>
    <property type="evidence" value="ECO:0007669"/>
    <property type="project" value="UniProtKB-UniRule"/>
</dbReference>
<evidence type="ECO:0000256" key="10">
    <source>
        <dbReference type="ARBA" id="ARBA00022692"/>
    </source>
</evidence>
<evidence type="ECO:0000256" key="21">
    <source>
        <dbReference type="ARBA" id="ARBA00048679"/>
    </source>
</evidence>
<evidence type="ECO:0000256" key="13">
    <source>
        <dbReference type="ARBA" id="ARBA00022741"/>
    </source>
</evidence>
<evidence type="ECO:0000256" key="14">
    <source>
        <dbReference type="ARBA" id="ARBA00022777"/>
    </source>
</evidence>
<comment type="catalytic activity">
    <reaction evidence="20">
        <text>L-threonyl-[protein] + ATP = O-phospho-L-threonyl-[protein] + ADP + H(+)</text>
        <dbReference type="Rhea" id="RHEA:46608"/>
        <dbReference type="Rhea" id="RHEA-COMP:11060"/>
        <dbReference type="Rhea" id="RHEA-COMP:11605"/>
        <dbReference type="ChEBI" id="CHEBI:15378"/>
        <dbReference type="ChEBI" id="CHEBI:30013"/>
        <dbReference type="ChEBI" id="CHEBI:30616"/>
        <dbReference type="ChEBI" id="CHEBI:61977"/>
        <dbReference type="ChEBI" id="CHEBI:456216"/>
        <dbReference type="EC" id="2.7.11.1"/>
    </reaction>
</comment>
<dbReference type="GO" id="GO:0004674">
    <property type="term" value="F:protein serine/threonine kinase activity"/>
    <property type="evidence" value="ECO:0007669"/>
    <property type="project" value="UniProtKB-KW"/>
</dbReference>
<dbReference type="AlphaFoldDB" id="A0ABC8LMX7"/>
<evidence type="ECO:0000256" key="9">
    <source>
        <dbReference type="ARBA" id="ARBA00022679"/>
    </source>
</evidence>
<dbReference type="InterPro" id="IPR001611">
    <property type="entry name" value="Leu-rich_rpt"/>
</dbReference>
<dbReference type="InterPro" id="IPR000719">
    <property type="entry name" value="Prot_kinase_dom"/>
</dbReference>
<evidence type="ECO:0000256" key="2">
    <source>
        <dbReference type="ARBA" id="ARBA00004479"/>
    </source>
</evidence>
<dbReference type="SMART" id="SM00220">
    <property type="entry name" value="S_TKc"/>
    <property type="match status" value="1"/>
</dbReference>
<keyword evidence="7" id="KW-0597">Phosphoprotein</keyword>
<gene>
    <name evidence="26" type="ORF">ERUC_LOCUS37031</name>
</gene>
<reference evidence="26 27" key="1">
    <citation type="submission" date="2022-03" db="EMBL/GenBank/DDBJ databases">
        <authorList>
            <person name="Macdonald S."/>
            <person name="Ahmed S."/>
            <person name="Newling K."/>
        </authorList>
    </citation>
    <scope>NUCLEOTIDE SEQUENCE [LARGE SCALE GENOMIC DNA]</scope>
</reference>
<dbReference type="Gene3D" id="1.10.510.10">
    <property type="entry name" value="Transferase(Phosphotransferase) domain 1"/>
    <property type="match status" value="1"/>
</dbReference>
<dbReference type="FunFam" id="1.10.510.10:FF:000016">
    <property type="entry name" value="Somatic embryogenesis receptor-like kinase 1"/>
    <property type="match status" value="1"/>
</dbReference>
<evidence type="ECO:0000256" key="8">
    <source>
        <dbReference type="ARBA" id="ARBA00022614"/>
    </source>
</evidence>
<evidence type="ECO:0000256" key="22">
    <source>
        <dbReference type="PROSITE-ProRule" id="PRU10141"/>
    </source>
</evidence>
<feature type="signal peptide" evidence="24">
    <location>
        <begin position="1"/>
        <end position="27"/>
    </location>
</feature>
<dbReference type="PANTHER" id="PTHR47988">
    <property type="entry name" value="SOMATIC EMBRYOGENESIS RECEPTOR KINASE 1"/>
    <property type="match status" value="1"/>
</dbReference>
<keyword evidence="14" id="KW-0418">Kinase</keyword>
<comment type="caution">
    <text evidence="26">The sequence shown here is derived from an EMBL/GenBank/DDBJ whole genome shotgun (WGS) entry which is preliminary data.</text>
</comment>
<dbReference type="EMBL" id="CAKOAT010628487">
    <property type="protein sequence ID" value="CAH8384548.1"/>
    <property type="molecule type" value="Genomic_DNA"/>
</dbReference>
<dbReference type="InterPro" id="IPR013210">
    <property type="entry name" value="LRR_N_plant-typ"/>
</dbReference>
<dbReference type="Proteomes" id="UP001642260">
    <property type="component" value="Unassembled WGS sequence"/>
</dbReference>
<evidence type="ECO:0000256" key="20">
    <source>
        <dbReference type="ARBA" id="ARBA00047899"/>
    </source>
</evidence>
<dbReference type="GO" id="GO:0005886">
    <property type="term" value="C:plasma membrane"/>
    <property type="evidence" value="ECO:0007669"/>
    <property type="project" value="UniProtKB-SubCell"/>
</dbReference>
<keyword evidence="18" id="KW-0675">Receptor</keyword>
<keyword evidence="8" id="KW-0433">Leucine-rich repeat</keyword>
<evidence type="ECO:0000256" key="23">
    <source>
        <dbReference type="SAM" id="Phobius"/>
    </source>
</evidence>
<keyword evidence="19" id="KW-0325">Glycoprotein</keyword>
<evidence type="ECO:0000256" key="17">
    <source>
        <dbReference type="ARBA" id="ARBA00023136"/>
    </source>
</evidence>
<evidence type="ECO:0000256" key="4">
    <source>
        <dbReference type="ARBA" id="ARBA00012513"/>
    </source>
</evidence>
<dbReference type="SUPFAM" id="SSF52058">
    <property type="entry name" value="L domain-like"/>
    <property type="match status" value="1"/>
</dbReference>
<dbReference type="PROSITE" id="PS00107">
    <property type="entry name" value="PROTEIN_KINASE_ATP"/>
    <property type="match status" value="1"/>
</dbReference>
<dbReference type="CDD" id="cd14664">
    <property type="entry name" value="STK_BAK1_like"/>
    <property type="match status" value="1"/>
</dbReference>
<evidence type="ECO:0000256" key="12">
    <source>
        <dbReference type="ARBA" id="ARBA00022737"/>
    </source>
</evidence>
<feature type="transmembrane region" description="Helical" evidence="23">
    <location>
        <begin position="223"/>
        <end position="249"/>
    </location>
</feature>
<keyword evidence="12" id="KW-0677">Repeat</keyword>
<dbReference type="PROSITE" id="PS00108">
    <property type="entry name" value="PROTEIN_KINASE_ST"/>
    <property type="match status" value="1"/>
</dbReference>
<evidence type="ECO:0000256" key="19">
    <source>
        <dbReference type="ARBA" id="ARBA00023180"/>
    </source>
</evidence>
<dbReference type="InterPro" id="IPR017441">
    <property type="entry name" value="Protein_kinase_ATP_BS"/>
</dbReference>
<organism evidence="26 27">
    <name type="scientific">Eruca vesicaria subsp. sativa</name>
    <name type="common">Garden rocket</name>
    <name type="synonym">Eruca sativa</name>
    <dbReference type="NCBI Taxonomy" id="29727"/>
    <lineage>
        <taxon>Eukaryota</taxon>
        <taxon>Viridiplantae</taxon>
        <taxon>Streptophyta</taxon>
        <taxon>Embryophyta</taxon>
        <taxon>Tracheophyta</taxon>
        <taxon>Spermatophyta</taxon>
        <taxon>Magnoliopsida</taxon>
        <taxon>eudicotyledons</taxon>
        <taxon>Gunneridae</taxon>
        <taxon>Pentapetalae</taxon>
        <taxon>rosids</taxon>
        <taxon>malvids</taxon>
        <taxon>Brassicales</taxon>
        <taxon>Brassicaceae</taxon>
        <taxon>Brassiceae</taxon>
        <taxon>Eruca</taxon>
    </lineage>
</organism>
<comment type="catalytic activity">
    <reaction evidence="21">
        <text>L-seryl-[protein] + ATP = O-phospho-L-seryl-[protein] + ADP + H(+)</text>
        <dbReference type="Rhea" id="RHEA:17989"/>
        <dbReference type="Rhea" id="RHEA-COMP:9863"/>
        <dbReference type="Rhea" id="RHEA-COMP:11604"/>
        <dbReference type="ChEBI" id="CHEBI:15378"/>
        <dbReference type="ChEBI" id="CHEBI:29999"/>
        <dbReference type="ChEBI" id="CHEBI:30616"/>
        <dbReference type="ChEBI" id="CHEBI:83421"/>
        <dbReference type="ChEBI" id="CHEBI:456216"/>
        <dbReference type="EC" id="2.7.11.1"/>
    </reaction>
</comment>
<keyword evidence="17 23" id="KW-0472">Membrane</keyword>
<comment type="similarity">
    <text evidence="3">Belongs to the protein kinase superfamily. Ser/Thr protein kinase family.</text>
</comment>
<keyword evidence="15 22" id="KW-0067">ATP-binding</keyword>
<evidence type="ECO:0000256" key="6">
    <source>
        <dbReference type="ARBA" id="ARBA00022527"/>
    </source>
</evidence>